<dbReference type="STRING" id="1257025.LEP1GSC203_1092"/>
<keyword evidence="3" id="KW-1185">Reference proteome</keyword>
<name>N1VXP8_9LEPT</name>
<comment type="caution">
    <text evidence="2">The sequence shown here is derived from an EMBL/GenBank/DDBJ whole genome shotgun (WGS) entry which is preliminary data.</text>
</comment>
<dbReference type="OrthoDB" id="359072at2"/>
<dbReference type="Gene3D" id="1.20.58.1690">
    <property type="match status" value="1"/>
</dbReference>
<sequence length="262" mass="30410">MENKKLHLIISIIFTINCCFLKNKVEKIIDVIIDNKKISKEDIQSIEKIDELRLLRNAVFARHGRTFNDKKLQNFFEKYSWYKPKKDIKIILSNTDEIILNLIRNSESSILIKQFLNKPKKNNLKNMEITLIGDWDTQPVSSSGYVNKHTFLENGLVQIYEDEMDCQKRLLSSFGTWRIENDTLFINLSKKLVINGGKLIPSAGSCGSEYELVDGYNAFEDLNPVQNIEYKIKEITSSPFAESSENKSLIKTDKIDFYRLPK</sequence>
<dbReference type="SMART" id="SM01324">
    <property type="entry name" value="YARHG"/>
    <property type="match status" value="1"/>
</dbReference>
<accession>N1VXP8</accession>
<organism evidence="2 3">
    <name type="scientific">Leptospira terpstrae serovar Hualin str. LT 11-33 = ATCC 700639</name>
    <dbReference type="NCBI Taxonomy" id="1257025"/>
    <lineage>
        <taxon>Bacteria</taxon>
        <taxon>Pseudomonadati</taxon>
        <taxon>Spirochaetota</taxon>
        <taxon>Spirochaetia</taxon>
        <taxon>Leptospirales</taxon>
        <taxon>Leptospiraceae</taxon>
        <taxon>Leptospira</taxon>
    </lineage>
</organism>
<evidence type="ECO:0000313" key="3">
    <source>
        <dbReference type="Proteomes" id="UP000012371"/>
    </source>
</evidence>
<reference evidence="2" key="1">
    <citation type="submission" date="2013-03" db="EMBL/GenBank/DDBJ databases">
        <authorList>
            <person name="Harkins D.M."/>
            <person name="Durkin A.S."/>
            <person name="Brinkac L.M."/>
            <person name="Haft D.H."/>
            <person name="Selengut J.D."/>
            <person name="Sanka R."/>
            <person name="DePew J."/>
            <person name="Purushe J."/>
            <person name="Hartskeerl R.A."/>
            <person name="Ahmed A."/>
            <person name="van der Linden H."/>
            <person name="Goris M.G.A."/>
            <person name="Vinetz J.M."/>
            <person name="Sutton G.G."/>
            <person name="Nierman W.C."/>
            <person name="Fouts D.E."/>
        </authorList>
    </citation>
    <scope>NUCLEOTIDE SEQUENCE [LARGE SCALE GENOMIC DNA]</scope>
    <source>
        <strain evidence="2">LT 11-33</strain>
    </source>
</reference>
<dbReference type="Pfam" id="PF13308">
    <property type="entry name" value="YARHG"/>
    <property type="match status" value="1"/>
</dbReference>
<dbReference type="EMBL" id="AOGW02000010">
    <property type="protein sequence ID" value="EMY61820.1"/>
    <property type="molecule type" value="Genomic_DNA"/>
</dbReference>
<protein>
    <submittedName>
        <fullName evidence="2">YARHG domain protein</fullName>
    </submittedName>
</protein>
<dbReference type="Proteomes" id="UP000012371">
    <property type="component" value="Unassembled WGS sequence"/>
</dbReference>
<dbReference type="RefSeq" id="WP_002974501.1">
    <property type="nucleotide sequence ID" value="NZ_AOGW02000010.1"/>
</dbReference>
<evidence type="ECO:0000259" key="1">
    <source>
        <dbReference type="SMART" id="SM01324"/>
    </source>
</evidence>
<gene>
    <name evidence="2" type="ORF">LEP1GSC203_1092</name>
</gene>
<dbReference type="InterPro" id="IPR025582">
    <property type="entry name" value="YARHG_dom"/>
</dbReference>
<feature type="domain" description="YARHG" evidence="1">
    <location>
        <begin position="29"/>
        <end position="108"/>
    </location>
</feature>
<proteinExistence type="predicted"/>
<dbReference type="InterPro" id="IPR038434">
    <property type="entry name" value="YARHG_sf"/>
</dbReference>
<evidence type="ECO:0000313" key="2">
    <source>
        <dbReference type="EMBL" id="EMY61820.1"/>
    </source>
</evidence>
<dbReference type="AlphaFoldDB" id="N1VXP8"/>